<organism evidence="3 4">
    <name type="scientific">Microbacterium thalassium</name>
    <dbReference type="NCBI Taxonomy" id="362649"/>
    <lineage>
        <taxon>Bacteria</taxon>
        <taxon>Bacillati</taxon>
        <taxon>Actinomycetota</taxon>
        <taxon>Actinomycetes</taxon>
        <taxon>Micrococcales</taxon>
        <taxon>Microbacteriaceae</taxon>
        <taxon>Microbacterium</taxon>
    </lineage>
</organism>
<evidence type="ECO:0000259" key="2">
    <source>
        <dbReference type="Pfam" id="PF11127"/>
    </source>
</evidence>
<feature type="domain" description="Inner membrane protein YgaP-like transmembrane" evidence="2">
    <location>
        <begin position="20"/>
        <end position="68"/>
    </location>
</feature>
<proteinExistence type="predicted"/>
<reference evidence="3 4" key="1">
    <citation type="submission" date="2020-08" db="EMBL/GenBank/DDBJ databases">
        <title>Sequencing the genomes of 1000 actinobacteria strains.</title>
        <authorList>
            <person name="Klenk H.-P."/>
        </authorList>
    </citation>
    <scope>NUCLEOTIDE SEQUENCE [LARGE SCALE GENOMIC DNA]</scope>
    <source>
        <strain evidence="3 4">DSM 12511</strain>
    </source>
</reference>
<evidence type="ECO:0000256" key="1">
    <source>
        <dbReference type="SAM" id="Phobius"/>
    </source>
</evidence>
<dbReference type="EMBL" id="JACHML010000001">
    <property type="protein sequence ID" value="MBB6392241.1"/>
    <property type="molecule type" value="Genomic_DNA"/>
</dbReference>
<dbReference type="Proteomes" id="UP000537775">
    <property type="component" value="Unassembled WGS sequence"/>
</dbReference>
<protein>
    <recommendedName>
        <fullName evidence="2">Inner membrane protein YgaP-like transmembrane domain-containing protein</fullName>
    </recommendedName>
</protein>
<dbReference type="RefSeq" id="WP_184751332.1">
    <property type="nucleotide sequence ID" value="NZ_BAAAJR010000011.1"/>
</dbReference>
<sequence>MTDQPARRRWTRLCGVTPGERAVRAVLAVFMVALAFSFGDNLIIAIPAGAAAAYLVFAAVTGWCPSLPRFSREHTVEKNTLGVPEARQHIDV</sequence>
<feature type="transmembrane region" description="Helical" evidence="1">
    <location>
        <begin position="21"/>
        <end position="38"/>
    </location>
</feature>
<dbReference type="Pfam" id="PF11127">
    <property type="entry name" value="YgaP-like_TM"/>
    <property type="match status" value="1"/>
</dbReference>
<keyword evidence="1" id="KW-0812">Transmembrane</keyword>
<keyword evidence="1" id="KW-1133">Transmembrane helix</keyword>
<keyword evidence="4" id="KW-1185">Reference proteome</keyword>
<evidence type="ECO:0000313" key="3">
    <source>
        <dbReference type="EMBL" id="MBB6392241.1"/>
    </source>
</evidence>
<feature type="transmembrane region" description="Helical" evidence="1">
    <location>
        <begin position="44"/>
        <end position="64"/>
    </location>
</feature>
<gene>
    <name evidence="3" type="ORF">HD594_002554</name>
</gene>
<dbReference type="InterPro" id="IPR021309">
    <property type="entry name" value="YgaP-like_TM"/>
</dbReference>
<dbReference type="AlphaFoldDB" id="A0A7X0FRE5"/>
<comment type="caution">
    <text evidence="3">The sequence shown here is derived from an EMBL/GenBank/DDBJ whole genome shotgun (WGS) entry which is preliminary data.</text>
</comment>
<keyword evidence="1" id="KW-0472">Membrane</keyword>
<name>A0A7X0FRE5_9MICO</name>
<evidence type="ECO:0000313" key="4">
    <source>
        <dbReference type="Proteomes" id="UP000537775"/>
    </source>
</evidence>
<accession>A0A7X0FRE5</accession>